<feature type="compositionally biased region" description="Basic and acidic residues" evidence="1">
    <location>
        <begin position="281"/>
        <end position="299"/>
    </location>
</feature>
<evidence type="ECO:0000313" key="2">
    <source>
        <dbReference type="EMBL" id="CAH2283675.1"/>
    </source>
</evidence>
<accession>A0AAD1RYJ5</accession>
<feature type="compositionally biased region" description="Acidic residues" evidence="1">
    <location>
        <begin position="230"/>
        <end position="241"/>
    </location>
</feature>
<keyword evidence="3" id="KW-1185">Reference proteome</keyword>
<evidence type="ECO:0000313" key="3">
    <source>
        <dbReference type="Proteomes" id="UP001295444"/>
    </source>
</evidence>
<name>A0AAD1RYJ5_PELCU</name>
<feature type="region of interest" description="Disordered" evidence="1">
    <location>
        <begin position="162"/>
        <end position="208"/>
    </location>
</feature>
<dbReference type="AlphaFoldDB" id="A0AAD1RYJ5"/>
<gene>
    <name evidence="2" type="ORF">PECUL_23A015229</name>
</gene>
<organism evidence="2 3">
    <name type="scientific">Pelobates cultripes</name>
    <name type="common">Western spadefoot toad</name>
    <dbReference type="NCBI Taxonomy" id="61616"/>
    <lineage>
        <taxon>Eukaryota</taxon>
        <taxon>Metazoa</taxon>
        <taxon>Chordata</taxon>
        <taxon>Craniata</taxon>
        <taxon>Vertebrata</taxon>
        <taxon>Euteleostomi</taxon>
        <taxon>Amphibia</taxon>
        <taxon>Batrachia</taxon>
        <taxon>Anura</taxon>
        <taxon>Pelobatoidea</taxon>
        <taxon>Pelobatidae</taxon>
        <taxon>Pelobates</taxon>
    </lineage>
</organism>
<feature type="compositionally biased region" description="Polar residues" evidence="1">
    <location>
        <begin position="174"/>
        <end position="207"/>
    </location>
</feature>
<sequence>MATYEYPAGSMASCKINAEGDPPHASYTNAPAMSCYYHTEGVPLLQSTLPDLQRPGIPIKEGLIYIYEQNTGPLELYRCELCKGQFPDVIEHVNDLRHIYRYMKIHHAKVLKKLKVQRHSFEPEELKKIVFDIERTNGMKNLSIYADDSLWMGGIFDSDADDCESAEPQRKMQRTNQQSIATSDKTSTPSTSCCGMVTSTPAKTPQGSEDYKQILESINEEKWTNSEMDSSTDETSSTEDTDVIKPKGVPATEPGTQDFPVPLDAVKGTNDYETCCKKKNNWSEEAKRESERSNQEVRQ</sequence>
<proteinExistence type="predicted"/>
<evidence type="ECO:0000256" key="1">
    <source>
        <dbReference type="SAM" id="MobiDB-lite"/>
    </source>
</evidence>
<dbReference type="EMBL" id="OW240915">
    <property type="protein sequence ID" value="CAH2283675.1"/>
    <property type="molecule type" value="Genomic_DNA"/>
</dbReference>
<reference evidence="2" key="1">
    <citation type="submission" date="2022-03" db="EMBL/GenBank/DDBJ databases">
        <authorList>
            <person name="Alioto T."/>
            <person name="Alioto T."/>
            <person name="Gomez Garrido J."/>
        </authorList>
    </citation>
    <scope>NUCLEOTIDE SEQUENCE</scope>
</reference>
<feature type="region of interest" description="Disordered" evidence="1">
    <location>
        <begin position="220"/>
        <end position="299"/>
    </location>
</feature>
<dbReference type="Proteomes" id="UP001295444">
    <property type="component" value="Chromosome 04"/>
</dbReference>
<protein>
    <submittedName>
        <fullName evidence="2">Uncharacterized protein</fullName>
    </submittedName>
</protein>